<reference evidence="1 3" key="1">
    <citation type="submission" date="2017-12" db="EMBL/GenBank/DDBJ databases">
        <authorList>
            <person name="Hurst M.R.H."/>
        </authorList>
    </citation>
    <scope>NUCLEOTIDE SEQUENCE [LARGE SCALE GENOMIC DNA]</scope>
    <source>
        <strain evidence="1 3">BM15</strain>
        <plasmid evidence="1">pBM152</plasmid>
        <plasmid evidence="3">Plasmid pbm152</plasmid>
    </source>
</reference>
<evidence type="ECO:0000313" key="2">
    <source>
        <dbReference type="EMBL" id="AUH35738.1"/>
    </source>
</evidence>
<dbReference type="AlphaFoldDB" id="A0A2K9F8Z6"/>
<dbReference type="KEGG" id="paro:CUV01_18990"/>
<dbReference type="EMBL" id="CP025410">
    <property type="protein sequence ID" value="AUH35671.1"/>
    <property type="molecule type" value="Genomic_DNA"/>
</dbReference>
<geneLocation type="plasmid" evidence="1">
    <name>pBM152</name>
</geneLocation>
<evidence type="ECO:0000313" key="3">
    <source>
        <dbReference type="Proteomes" id="UP000233742"/>
    </source>
</evidence>
<name>A0A2K9F8Z6_9RHOB</name>
<keyword evidence="1" id="KW-0614">Plasmid</keyword>
<accession>A0A2K9F8Z6</accession>
<dbReference type="Proteomes" id="UP000233742">
    <property type="component" value="Plasmid pBM152"/>
</dbReference>
<sequence length="85" mass="9455">MTGRDEAEDRLRGPRKLGPYADRDLDCQEALEAGLMALVDRAEAAGWLRIEAYAALVELIDHQAMADQARELTAETIDRLRGSKN</sequence>
<dbReference type="OrthoDB" id="7774794at2"/>
<evidence type="ECO:0000313" key="1">
    <source>
        <dbReference type="EMBL" id="AUH35671.1"/>
    </source>
</evidence>
<dbReference type="KEGG" id="paro:CUV01_19335"/>
<organism evidence="1 3">
    <name type="scientific">Paracoccus tegillarcae</name>
    <dbReference type="NCBI Taxonomy" id="1529068"/>
    <lineage>
        <taxon>Bacteria</taxon>
        <taxon>Pseudomonadati</taxon>
        <taxon>Pseudomonadota</taxon>
        <taxon>Alphaproteobacteria</taxon>
        <taxon>Rhodobacterales</taxon>
        <taxon>Paracoccaceae</taxon>
        <taxon>Paracoccus</taxon>
    </lineage>
</organism>
<dbReference type="EMBL" id="CP025410">
    <property type="protein sequence ID" value="AUH35738.1"/>
    <property type="molecule type" value="Genomic_DNA"/>
</dbReference>
<gene>
    <name evidence="1" type="ORF">CUV01_18990</name>
    <name evidence="2" type="ORF">CUV01_19335</name>
</gene>
<protein>
    <submittedName>
        <fullName evidence="1">Uncharacterized protein</fullName>
    </submittedName>
</protein>
<geneLocation type="plasmid" evidence="3">
    <name>pbm152</name>
</geneLocation>
<proteinExistence type="predicted"/>
<keyword evidence="3" id="KW-1185">Reference proteome</keyword>